<gene>
    <name evidence="1" type="ORF">AN401_11065</name>
</gene>
<dbReference type="Proteomes" id="UP000217763">
    <property type="component" value="Chromosome"/>
</dbReference>
<accession>A0A291HQJ3</accession>
<sequence>MKSLDSGDVFIAKVQDNTLERRYLDALQEGEWRRQPVRLRINARQLKGDIKSALVIRAELAEIEEQ</sequence>
<keyword evidence="2" id="KW-1185">Reference proteome</keyword>
<evidence type="ECO:0000313" key="2">
    <source>
        <dbReference type="Proteomes" id="UP000217763"/>
    </source>
</evidence>
<protein>
    <submittedName>
        <fullName evidence="1">Uncharacterized protein</fullName>
    </submittedName>
</protein>
<name>A0A291HQJ3_9GAMM</name>
<dbReference type="EMBL" id="CP012621">
    <property type="protein sequence ID" value="ATG74331.1"/>
    <property type="molecule type" value="Genomic_DNA"/>
</dbReference>
<reference evidence="2" key="1">
    <citation type="submission" date="2015-09" db="EMBL/GenBank/DDBJ databases">
        <authorList>
            <person name="Shao Z."/>
            <person name="Wang L."/>
        </authorList>
    </citation>
    <scope>NUCLEOTIDE SEQUENCE [LARGE SCALE GENOMIC DNA]</scope>
    <source>
        <strain evidence="2">F13-1</strain>
    </source>
</reference>
<proteinExistence type="predicted"/>
<organism evidence="1 2">
    <name type="scientific">Zobellella denitrificans</name>
    <dbReference type="NCBI Taxonomy" id="347534"/>
    <lineage>
        <taxon>Bacteria</taxon>
        <taxon>Pseudomonadati</taxon>
        <taxon>Pseudomonadota</taxon>
        <taxon>Gammaproteobacteria</taxon>
        <taxon>Aeromonadales</taxon>
        <taxon>Aeromonadaceae</taxon>
        <taxon>Zobellella</taxon>
    </lineage>
</organism>
<dbReference type="KEGG" id="zdf:AN401_11065"/>
<evidence type="ECO:0000313" key="1">
    <source>
        <dbReference type="EMBL" id="ATG74331.1"/>
    </source>
</evidence>
<dbReference type="AlphaFoldDB" id="A0A291HQJ3"/>